<name>A0A915KHL2_ROMCU</name>
<comment type="similarity">
    <text evidence="2">Belongs to the nucleotide-sugar transporter family. SLC35A subfamily.</text>
</comment>
<dbReference type="InterPro" id="IPR007271">
    <property type="entry name" value="Nuc_sug_transpt"/>
</dbReference>
<feature type="transmembrane region" description="Helical" evidence="7">
    <location>
        <begin position="266"/>
        <end position="287"/>
    </location>
</feature>
<evidence type="ECO:0000256" key="1">
    <source>
        <dbReference type="ARBA" id="ARBA00004141"/>
    </source>
</evidence>
<evidence type="ECO:0000313" key="8">
    <source>
        <dbReference type="Proteomes" id="UP000887565"/>
    </source>
</evidence>
<feature type="transmembrane region" description="Helical" evidence="7">
    <location>
        <begin position="299"/>
        <end position="320"/>
    </location>
</feature>
<evidence type="ECO:0000256" key="3">
    <source>
        <dbReference type="ARBA" id="ARBA00022597"/>
    </source>
</evidence>
<sequence>MTHDRQKLLPDVHQKSAAGDVASRKDAKFCFKSYVIISMTIIWSCHAILLNLTRTRPPAENQFYFSTTVVFLAEICKFFMALCLAHRANRFNLEKSWREFRTDFIGKPDELLKMSVPSILYAVQNNLDFVALANLEPGVYQVTCQLKVVTTAIFMVVMLGKRYSMARWISILLLFAGVAMVQLDAMTNHPIPSSMLSTVGNIISNISLFTTATPSKEPIQRQQNHFIGLGAVLITCVTAGFSGVYFEKMLKNVESSTTLWVRNMQMYFTGIISAGLACWIKEGTAILDKGFFFGYYDLVYIIIGLLSVGGIYISMVIKYLDNLLKSFASAASILLVSFLSLYLFGANLDILFVLGSFTVIGAILLYNYVKE</sequence>
<proteinExistence type="inferred from homology"/>
<evidence type="ECO:0000256" key="7">
    <source>
        <dbReference type="SAM" id="Phobius"/>
    </source>
</evidence>
<dbReference type="SUPFAM" id="SSF103481">
    <property type="entry name" value="Multidrug resistance efflux transporter EmrE"/>
    <property type="match status" value="1"/>
</dbReference>
<dbReference type="WBParaSite" id="nRc.2.0.1.t38227-RA">
    <property type="protein sequence ID" value="nRc.2.0.1.t38227-RA"/>
    <property type="gene ID" value="nRc.2.0.1.g38227"/>
</dbReference>
<dbReference type="PIRSF" id="PIRSF005799">
    <property type="entry name" value="UDP-gal_transpt"/>
    <property type="match status" value="1"/>
</dbReference>
<comment type="subcellular location">
    <subcellularLocation>
        <location evidence="1">Membrane</location>
        <topology evidence="1">Multi-pass membrane protein</topology>
    </subcellularLocation>
</comment>
<feature type="transmembrane region" description="Helical" evidence="7">
    <location>
        <begin position="226"/>
        <end position="246"/>
    </location>
</feature>
<dbReference type="InterPro" id="IPR037185">
    <property type="entry name" value="EmrE-like"/>
</dbReference>
<feature type="transmembrane region" description="Helical" evidence="7">
    <location>
        <begin position="351"/>
        <end position="369"/>
    </location>
</feature>
<feature type="transmembrane region" description="Helical" evidence="7">
    <location>
        <begin position="64"/>
        <end position="85"/>
    </location>
</feature>
<protein>
    <submittedName>
        <fullName evidence="9">Uncharacterized protein</fullName>
    </submittedName>
</protein>
<accession>A0A915KHL2</accession>
<dbReference type="Pfam" id="PF04142">
    <property type="entry name" value="Nuc_sug_transp"/>
    <property type="match status" value="1"/>
</dbReference>
<keyword evidence="5 7" id="KW-1133">Transmembrane helix</keyword>
<keyword evidence="8" id="KW-1185">Reference proteome</keyword>
<dbReference type="NCBIfam" id="TIGR00803">
    <property type="entry name" value="nst"/>
    <property type="match status" value="2"/>
</dbReference>
<evidence type="ECO:0000313" key="9">
    <source>
        <dbReference type="WBParaSite" id="nRc.2.0.1.t38227-RA"/>
    </source>
</evidence>
<feature type="transmembrane region" description="Helical" evidence="7">
    <location>
        <begin position="34"/>
        <end position="52"/>
    </location>
</feature>
<evidence type="ECO:0000256" key="6">
    <source>
        <dbReference type="ARBA" id="ARBA00023136"/>
    </source>
</evidence>
<dbReference type="Proteomes" id="UP000887565">
    <property type="component" value="Unplaced"/>
</dbReference>
<dbReference type="OMA" id="YICTIIF"/>
<keyword evidence="4 7" id="KW-0812">Transmembrane</keyword>
<feature type="transmembrane region" description="Helical" evidence="7">
    <location>
        <begin position="165"/>
        <end position="183"/>
    </location>
</feature>
<keyword evidence="3" id="KW-0813">Transport</keyword>
<dbReference type="AlphaFoldDB" id="A0A915KHL2"/>
<keyword evidence="3" id="KW-0762">Sugar transport</keyword>
<feature type="transmembrane region" description="Helical" evidence="7">
    <location>
        <begin position="326"/>
        <end position="344"/>
    </location>
</feature>
<keyword evidence="6 7" id="KW-0472">Membrane</keyword>
<dbReference type="PANTHER" id="PTHR10231">
    <property type="entry name" value="NUCLEOTIDE-SUGAR TRANSMEMBRANE TRANSPORTER"/>
    <property type="match status" value="1"/>
</dbReference>
<dbReference type="GO" id="GO:0015165">
    <property type="term" value="F:pyrimidine nucleotide-sugar transmembrane transporter activity"/>
    <property type="evidence" value="ECO:0007669"/>
    <property type="project" value="InterPro"/>
</dbReference>
<evidence type="ECO:0000256" key="4">
    <source>
        <dbReference type="ARBA" id="ARBA00022692"/>
    </source>
</evidence>
<reference evidence="9" key="1">
    <citation type="submission" date="2022-11" db="UniProtKB">
        <authorList>
            <consortium name="WormBaseParasite"/>
        </authorList>
    </citation>
    <scope>IDENTIFICATION</scope>
</reference>
<organism evidence="8 9">
    <name type="scientific">Romanomermis culicivorax</name>
    <name type="common">Nematode worm</name>
    <dbReference type="NCBI Taxonomy" id="13658"/>
    <lineage>
        <taxon>Eukaryota</taxon>
        <taxon>Metazoa</taxon>
        <taxon>Ecdysozoa</taxon>
        <taxon>Nematoda</taxon>
        <taxon>Enoplea</taxon>
        <taxon>Dorylaimia</taxon>
        <taxon>Mermithida</taxon>
        <taxon>Mermithoidea</taxon>
        <taxon>Mermithidae</taxon>
        <taxon>Romanomermis</taxon>
    </lineage>
</organism>
<evidence type="ECO:0000256" key="5">
    <source>
        <dbReference type="ARBA" id="ARBA00022989"/>
    </source>
</evidence>
<dbReference type="GO" id="GO:0000139">
    <property type="term" value="C:Golgi membrane"/>
    <property type="evidence" value="ECO:0007669"/>
    <property type="project" value="InterPro"/>
</dbReference>
<evidence type="ECO:0000256" key="2">
    <source>
        <dbReference type="ARBA" id="ARBA00009976"/>
    </source>
</evidence>